<dbReference type="GO" id="GO:0030145">
    <property type="term" value="F:manganese ion binding"/>
    <property type="evidence" value="ECO:0007669"/>
    <property type="project" value="UniProtKB-UniRule"/>
</dbReference>
<dbReference type="OrthoDB" id="9809354at2"/>
<proteinExistence type="inferred from homology"/>
<dbReference type="EC" id="3.4.11.1" evidence="8"/>
<dbReference type="InterPro" id="IPR008283">
    <property type="entry name" value="Peptidase_M17_N"/>
</dbReference>
<dbReference type="Pfam" id="PF00883">
    <property type="entry name" value="Peptidase_M17"/>
    <property type="match status" value="1"/>
</dbReference>
<comment type="subcellular location">
    <subcellularLocation>
        <location evidence="8">Cytoplasm</location>
    </subcellularLocation>
</comment>
<evidence type="ECO:0000256" key="8">
    <source>
        <dbReference type="HAMAP-Rule" id="MF_00181"/>
    </source>
</evidence>
<comment type="catalytic activity">
    <reaction evidence="2 8">
        <text>Release of an N-terminal amino acid, preferentially leucine, but not glutamic or aspartic acids.</text>
        <dbReference type="EC" id="3.4.11.10"/>
    </reaction>
</comment>
<comment type="cofactor">
    <cofactor evidence="8">
        <name>Mn(2+)</name>
        <dbReference type="ChEBI" id="CHEBI:29035"/>
    </cofactor>
    <text evidence="8">Binds 2 manganese ions per subunit.</text>
</comment>
<feature type="binding site" evidence="8">
    <location>
        <position position="345"/>
    </location>
    <ligand>
        <name>Mn(2+)</name>
        <dbReference type="ChEBI" id="CHEBI:29035"/>
        <label>1</label>
    </ligand>
</feature>
<gene>
    <name evidence="8" type="primary">pepA</name>
    <name evidence="10" type="ORF">DPM12_17230</name>
</gene>
<dbReference type="Gene3D" id="3.40.630.10">
    <property type="entry name" value="Zn peptidases"/>
    <property type="match status" value="1"/>
</dbReference>
<keyword evidence="8" id="KW-0479">Metal-binding</keyword>
<dbReference type="PANTHER" id="PTHR11963:SF23">
    <property type="entry name" value="CYTOSOL AMINOPEPTIDASE"/>
    <property type="match status" value="1"/>
</dbReference>
<feature type="binding site" evidence="8">
    <location>
        <position position="286"/>
    </location>
    <ligand>
        <name>Mn(2+)</name>
        <dbReference type="ChEBI" id="CHEBI:29035"/>
        <label>2</label>
    </ligand>
</feature>
<keyword evidence="4 8" id="KW-0031">Aminopeptidase</keyword>
<feature type="binding site" evidence="8">
    <location>
        <position position="268"/>
    </location>
    <ligand>
        <name>Mn(2+)</name>
        <dbReference type="ChEBI" id="CHEBI:29035"/>
        <label>2</label>
    </ligand>
</feature>
<dbReference type="SUPFAM" id="SSF52949">
    <property type="entry name" value="Macro domain-like"/>
    <property type="match status" value="1"/>
</dbReference>
<dbReference type="CDD" id="cd00433">
    <property type="entry name" value="Peptidase_M17"/>
    <property type="match status" value="1"/>
</dbReference>
<evidence type="ECO:0000256" key="2">
    <source>
        <dbReference type="ARBA" id="ARBA00000967"/>
    </source>
</evidence>
<dbReference type="PRINTS" id="PR00481">
    <property type="entry name" value="LAMNOPPTDASE"/>
</dbReference>
<comment type="catalytic activity">
    <reaction evidence="1 8">
        <text>Release of an N-terminal amino acid, Xaa-|-Yaa-, in which Xaa is preferably Leu, but may be other amino acids including Pro although not Arg or Lys, and Yaa may be Pro. Amino acid amides and methyl esters are also readily hydrolyzed, but rates on arylamides are exceedingly low.</text>
        <dbReference type="EC" id="3.4.11.1"/>
    </reaction>
</comment>
<comment type="caution">
    <text evidence="10">The sequence shown here is derived from an EMBL/GenBank/DDBJ whole genome shotgun (WGS) entry which is preliminary data.</text>
</comment>
<accession>A0A329QL53</accession>
<dbReference type="AlphaFoldDB" id="A0A329QL53"/>
<feature type="binding site" evidence="8">
    <location>
        <position position="268"/>
    </location>
    <ligand>
        <name>Mn(2+)</name>
        <dbReference type="ChEBI" id="CHEBI:29035"/>
        <label>1</label>
    </ligand>
</feature>
<evidence type="ECO:0000259" key="9">
    <source>
        <dbReference type="PROSITE" id="PS00631"/>
    </source>
</evidence>
<dbReference type="GO" id="GO:0006508">
    <property type="term" value="P:proteolysis"/>
    <property type="evidence" value="ECO:0007669"/>
    <property type="project" value="UniProtKB-KW"/>
</dbReference>
<feature type="active site" evidence="8">
    <location>
        <position position="275"/>
    </location>
</feature>
<feature type="binding site" evidence="8">
    <location>
        <position position="263"/>
    </location>
    <ligand>
        <name>Mn(2+)</name>
        <dbReference type="ChEBI" id="CHEBI:29035"/>
        <label>2</label>
    </ligand>
</feature>
<feature type="binding site" evidence="8">
    <location>
        <position position="347"/>
    </location>
    <ligand>
        <name>Mn(2+)</name>
        <dbReference type="ChEBI" id="CHEBI:29035"/>
        <label>2</label>
    </ligand>
</feature>
<sequence length="500" mass="51208">MSTVTLSSANPTGLKVDAIVVATSADDTGPNLLPGAEPVDKALKGSLRDTLARLGATGKADEVVKLPTQGKTKAPVVVAVGTGSPGEPGTAGRREVLRRAAGTAARALSGTASAAFALPLEGDGDAAAVVEGVSLGVYSFDEYKTGDGTERLGAITVVGPGVKAKAVKDSVSRAEVVAAAVNRARDWVNTPPRDLFPKSFAETSTKLAKGTKLNVEVLDEKALARGGYGGLIGVGQGSDNPPRLIRMSYRPARAKKHVVLVGKGITFDTGGISLKSSEGMQTMKSDMGGAAAVVAAMLAVAELAPRVAVTAYAAMAENMPSGKAQRPSDVITIYGGKTVEVLNTDAEGRLVMADALARSGEDEPDLIIDVATLTGAAVVALGTRVAGIMANNDELLRTVYSAAERSGEQMWPLPLPSDLREKLDSQVADIANIGDRNGGALQAGLFLKEFVPAGVDWAHLDIAGPAFNETAAFGYTPKGATGTAVRTLVQIIDDVADGRA</sequence>
<evidence type="ECO:0000256" key="3">
    <source>
        <dbReference type="ARBA" id="ARBA00009528"/>
    </source>
</evidence>
<keyword evidence="6 8" id="KW-0378">Hydrolase</keyword>
<evidence type="ECO:0000256" key="7">
    <source>
        <dbReference type="ARBA" id="ARBA00049972"/>
    </source>
</evidence>
<reference evidence="10 11" key="1">
    <citation type="submission" date="2018-06" db="EMBL/GenBank/DDBJ databases">
        <title>Phytoactinopolyspora halophila sp. nov., a novel halophilic actinomycete isolated from a saline soil in China.</title>
        <authorList>
            <person name="Tang S.-K."/>
        </authorList>
    </citation>
    <scope>NUCLEOTIDE SEQUENCE [LARGE SCALE GENOMIC DNA]</scope>
    <source>
        <strain evidence="10 11">YIM 96934</strain>
    </source>
</reference>
<feature type="domain" description="Cytosol aminopeptidase" evidence="9">
    <location>
        <begin position="343"/>
        <end position="350"/>
    </location>
</feature>
<evidence type="ECO:0000256" key="4">
    <source>
        <dbReference type="ARBA" id="ARBA00022438"/>
    </source>
</evidence>
<keyword evidence="5 8" id="KW-0645">Protease</keyword>
<evidence type="ECO:0000313" key="11">
    <source>
        <dbReference type="Proteomes" id="UP000250462"/>
    </source>
</evidence>
<dbReference type="InterPro" id="IPR043472">
    <property type="entry name" value="Macro_dom-like"/>
</dbReference>
<dbReference type="PANTHER" id="PTHR11963">
    <property type="entry name" value="LEUCINE AMINOPEPTIDASE-RELATED"/>
    <property type="match status" value="1"/>
</dbReference>
<dbReference type="Proteomes" id="UP000250462">
    <property type="component" value="Unassembled WGS sequence"/>
</dbReference>
<comment type="function">
    <text evidence="7 8">Presumably involved in the processing and regular turnover of intracellular proteins. Catalyzes the removal of unsubstituted N-terminal amino acids from various peptides.</text>
</comment>
<dbReference type="RefSeq" id="WP_112259582.1">
    <property type="nucleotide sequence ID" value="NZ_QMIG01000021.1"/>
</dbReference>
<dbReference type="InterPro" id="IPR023042">
    <property type="entry name" value="Peptidase_M17_leu_NH2_pept"/>
</dbReference>
<dbReference type="InterPro" id="IPR000819">
    <property type="entry name" value="Peptidase_M17_C"/>
</dbReference>
<feature type="binding site" evidence="8">
    <location>
        <position position="347"/>
    </location>
    <ligand>
        <name>Mn(2+)</name>
        <dbReference type="ChEBI" id="CHEBI:29035"/>
        <label>1</label>
    </ligand>
</feature>
<keyword evidence="8" id="KW-0963">Cytoplasm</keyword>
<dbReference type="PROSITE" id="PS00631">
    <property type="entry name" value="CYTOSOL_AP"/>
    <property type="match status" value="1"/>
</dbReference>
<name>A0A329QL53_9ACTN</name>
<dbReference type="SUPFAM" id="SSF53187">
    <property type="entry name" value="Zn-dependent exopeptidases"/>
    <property type="match status" value="1"/>
</dbReference>
<feature type="active site" evidence="8">
    <location>
        <position position="349"/>
    </location>
</feature>
<comment type="similarity">
    <text evidence="3 8">Belongs to the peptidase M17 family.</text>
</comment>
<dbReference type="HAMAP" id="MF_00181">
    <property type="entry name" value="Cytosol_peptidase_M17"/>
    <property type="match status" value="1"/>
</dbReference>
<dbReference type="EC" id="3.4.11.10" evidence="8"/>
<organism evidence="10 11">
    <name type="scientific">Phytoactinopolyspora halophila</name>
    <dbReference type="NCBI Taxonomy" id="1981511"/>
    <lineage>
        <taxon>Bacteria</taxon>
        <taxon>Bacillati</taxon>
        <taxon>Actinomycetota</taxon>
        <taxon>Actinomycetes</taxon>
        <taxon>Jiangellales</taxon>
        <taxon>Jiangellaceae</taxon>
        <taxon>Phytoactinopolyspora</taxon>
    </lineage>
</organism>
<dbReference type="Gene3D" id="3.40.220.10">
    <property type="entry name" value="Leucine Aminopeptidase, subunit E, domain 1"/>
    <property type="match status" value="1"/>
</dbReference>
<dbReference type="Pfam" id="PF02789">
    <property type="entry name" value="Peptidase_M17_N"/>
    <property type="match status" value="1"/>
</dbReference>
<evidence type="ECO:0000313" key="10">
    <source>
        <dbReference type="EMBL" id="RAW11258.1"/>
    </source>
</evidence>
<dbReference type="InterPro" id="IPR011356">
    <property type="entry name" value="Leucine_aapep/pepB"/>
</dbReference>
<evidence type="ECO:0000256" key="6">
    <source>
        <dbReference type="ARBA" id="ARBA00022801"/>
    </source>
</evidence>
<keyword evidence="8" id="KW-0464">Manganese</keyword>
<evidence type="ECO:0000256" key="1">
    <source>
        <dbReference type="ARBA" id="ARBA00000135"/>
    </source>
</evidence>
<dbReference type="EMBL" id="QMIG01000021">
    <property type="protein sequence ID" value="RAW11258.1"/>
    <property type="molecule type" value="Genomic_DNA"/>
</dbReference>
<evidence type="ECO:0000256" key="5">
    <source>
        <dbReference type="ARBA" id="ARBA00022670"/>
    </source>
</evidence>
<protein>
    <recommendedName>
        <fullName evidence="8">Probable cytosol aminopeptidase</fullName>
        <ecNumber evidence="8">3.4.11.1</ecNumber>
    </recommendedName>
    <alternativeName>
        <fullName evidence="8">Leucine aminopeptidase</fullName>
        <shortName evidence="8">LAP</shortName>
        <ecNumber evidence="8">3.4.11.10</ecNumber>
    </alternativeName>
    <alternativeName>
        <fullName evidence="8">Leucyl aminopeptidase</fullName>
    </alternativeName>
</protein>
<dbReference type="GO" id="GO:0005737">
    <property type="term" value="C:cytoplasm"/>
    <property type="evidence" value="ECO:0007669"/>
    <property type="project" value="UniProtKB-SubCell"/>
</dbReference>
<keyword evidence="11" id="KW-1185">Reference proteome</keyword>
<dbReference type="NCBIfam" id="NF002073">
    <property type="entry name" value="PRK00913.1-2"/>
    <property type="match status" value="1"/>
</dbReference>
<dbReference type="GO" id="GO:0070006">
    <property type="term" value="F:metalloaminopeptidase activity"/>
    <property type="evidence" value="ECO:0007669"/>
    <property type="project" value="InterPro"/>
</dbReference>